<keyword evidence="3" id="KW-1185">Reference proteome</keyword>
<feature type="region of interest" description="Disordered" evidence="1">
    <location>
        <begin position="82"/>
        <end position="116"/>
    </location>
</feature>
<feature type="compositionally biased region" description="Basic residues" evidence="1">
    <location>
        <begin position="102"/>
        <end position="116"/>
    </location>
</feature>
<dbReference type="EMBL" id="CAJVAX010000022">
    <property type="protein sequence ID" value="CAG7657381.1"/>
    <property type="molecule type" value="Genomic_DNA"/>
</dbReference>
<sequence>MCQYRHNSPEWRLSAWRIIHIMDDDRTSGRTVLTACERGGVHGIGSTGECLAGPRRRQRWRGLLRRGVRRLRRELRACRDLGDRSAGAGRHRGGAGAGPADRHRHPGRLPGRTRHR</sequence>
<dbReference type="Proteomes" id="UP001153328">
    <property type="component" value="Unassembled WGS sequence"/>
</dbReference>
<protein>
    <submittedName>
        <fullName evidence="2">Uncharacterized protein</fullName>
    </submittedName>
</protein>
<gene>
    <name evidence="2" type="ORF">SBRY_80270</name>
</gene>
<organism evidence="2 3">
    <name type="scientific">Actinacidiphila bryophytorum</name>
    <dbReference type="NCBI Taxonomy" id="1436133"/>
    <lineage>
        <taxon>Bacteria</taxon>
        <taxon>Bacillati</taxon>
        <taxon>Actinomycetota</taxon>
        <taxon>Actinomycetes</taxon>
        <taxon>Kitasatosporales</taxon>
        <taxon>Streptomycetaceae</taxon>
        <taxon>Actinacidiphila</taxon>
    </lineage>
</organism>
<name>A0A9W4H8A1_9ACTN</name>
<comment type="caution">
    <text evidence="2">The sequence shown here is derived from an EMBL/GenBank/DDBJ whole genome shotgun (WGS) entry which is preliminary data.</text>
</comment>
<evidence type="ECO:0000313" key="2">
    <source>
        <dbReference type="EMBL" id="CAG7657381.1"/>
    </source>
</evidence>
<accession>A0A9W4H8A1</accession>
<dbReference type="AlphaFoldDB" id="A0A9W4H8A1"/>
<reference evidence="2" key="1">
    <citation type="submission" date="2021-06" db="EMBL/GenBank/DDBJ databases">
        <authorList>
            <person name="Arsene-Ploetze F."/>
        </authorList>
    </citation>
    <scope>NUCLEOTIDE SEQUENCE</scope>
    <source>
        <strain evidence="2">SBRY1</strain>
    </source>
</reference>
<evidence type="ECO:0000313" key="3">
    <source>
        <dbReference type="Proteomes" id="UP001153328"/>
    </source>
</evidence>
<proteinExistence type="predicted"/>
<evidence type="ECO:0000256" key="1">
    <source>
        <dbReference type="SAM" id="MobiDB-lite"/>
    </source>
</evidence>